<evidence type="ECO:0000313" key="5">
    <source>
        <dbReference type="Proteomes" id="UP000007635"/>
    </source>
</evidence>
<reference evidence="4 5" key="1">
    <citation type="journal article" date="2021" name="G3 (Bethesda)">
        <title>Improved contiguity of the threespine stickleback genome using long-read sequencing.</title>
        <authorList>
            <person name="Nath S."/>
            <person name="Shaw D.E."/>
            <person name="White M.A."/>
        </authorList>
    </citation>
    <scope>NUCLEOTIDE SEQUENCE [LARGE SCALE GENOMIC DNA]</scope>
    <source>
        <strain evidence="4 5">Lake Benthic</strain>
    </source>
</reference>
<dbReference type="SUPFAM" id="SSF81296">
    <property type="entry name" value="E set domains"/>
    <property type="match status" value="2"/>
</dbReference>
<feature type="domain" description="Arrestin C-terminal-like" evidence="3">
    <location>
        <begin position="162"/>
        <end position="286"/>
    </location>
</feature>
<accession>G3NGG1</accession>
<dbReference type="Gene3D" id="2.60.40.640">
    <property type="match status" value="2"/>
</dbReference>
<evidence type="ECO:0000256" key="2">
    <source>
        <dbReference type="SAM" id="MobiDB-lite"/>
    </source>
</evidence>
<dbReference type="InterPro" id="IPR011021">
    <property type="entry name" value="Arrestin-like_N"/>
</dbReference>
<dbReference type="InterPro" id="IPR011022">
    <property type="entry name" value="Arrestin_C-like"/>
</dbReference>
<keyword evidence="5" id="KW-1185">Reference proteome</keyword>
<organism evidence="4 5">
    <name type="scientific">Gasterosteus aculeatus aculeatus</name>
    <name type="common">three-spined stickleback</name>
    <dbReference type="NCBI Taxonomy" id="481459"/>
    <lineage>
        <taxon>Eukaryota</taxon>
        <taxon>Metazoa</taxon>
        <taxon>Chordata</taxon>
        <taxon>Craniata</taxon>
        <taxon>Vertebrata</taxon>
        <taxon>Euteleostomi</taxon>
        <taxon>Actinopterygii</taxon>
        <taxon>Neopterygii</taxon>
        <taxon>Teleostei</taxon>
        <taxon>Neoteleostei</taxon>
        <taxon>Acanthomorphata</taxon>
        <taxon>Eupercaria</taxon>
        <taxon>Perciformes</taxon>
        <taxon>Cottioidei</taxon>
        <taxon>Gasterosteales</taxon>
        <taxon>Gasterosteidae</taxon>
        <taxon>Gasterosteus</taxon>
    </lineage>
</organism>
<dbReference type="Pfam" id="PF00339">
    <property type="entry name" value="Arrestin_N"/>
    <property type="match status" value="1"/>
</dbReference>
<dbReference type="GO" id="GO:0015031">
    <property type="term" value="P:protein transport"/>
    <property type="evidence" value="ECO:0007669"/>
    <property type="project" value="TreeGrafter"/>
</dbReference>
<dbReference type="InterPro" id="IPR014752">
    <property type="entry name" value="Arrestin-like_C"/>
</dbReference>
<comment type="similarity">
    <text evidence="1">Belongs to the arrestin family.</text>
</comment>
<dbReference type="PANTHER" id="PTHR11188">
    <property type="entry name" value="ARRESTIN DOMAIN CONTAINING PROTEIN"/>
    <property type="match status" value="1"/>
</dbReference>
<dbReference type="KEGG" id="gat:120831232"/>
<dbReference type="Ensembl" id="ENSGACT00000004431.2">
    <property type="protein sequence ID" value="ENSGACP00000004417.2"/>
    <property type="gene ID" value="ENSGACG00000003366.2"/>
</dbReference>
<dbReference type="GO" id="GO:1990756">
    <property type="term" value="F:ubiquitin-like ligase-substrate adaptor activity"/>
    <property type="evidence" value="ECO:0007669"/>
    <property type="project" value="TreeGrafter"/>
</dbReference>
<sequence length="442" mass="48247">MGKLQEFEITFDQKKEVYTPGESISGAVTFKLDEALQCKAVKINCNGFCGVTSKVNDTAWTAEEQYFNSTVSVADKGTLKQGKHTFPFKFLIPESAPTSFEGSYGRIVYRVRAFIDTPRFVKDYNTEKAFYLIRFLNLNELPDIWGTCSSAVKQQFTYMLVKTGTVDLKAQCDRKGYTPDQIIQVLVNIHNQSGKTTGNVAASLMQRVTYETKRPTHDVKTIVEVAGGVVKAGKELEWKEQIIVPPLPRSSLAGCDLIKIEYYVKVSLKSPDVMLTLPIHIGNVSLDEKLHPSKQADPPSSAAAEDTQASTPNISPTLPPRPAPKPAPRHRMSSHNSPSAPPAEGHQGAEGGTQLNDVFPNKRQSQLVSPNAFSYAPGLFFAQNQQHNGPGTVPSGPPGTTAPYPPENGPSSMPTPLILPPDYSTSSYPQDAPPSYNDSCNL</sequence>
<name>G3NGG1_GASAC</name>
<dbReference type="Proteomes" id="UP000007635">
    <property type="component" value="Chromosome XIII"/>
</dbReference>
<feature type="compositionally biased region" description="Polar residues" evidence="2">
    <location>
        <begin position="307"/>
        <end position="316"/>
    </location>
</feature>
<dbReference type="InterPro" id="IPR050357">
    <property type="entry name" value="Arrestin_domain-protein"/>
</dbReference>
<dbReference type="AlphaFoldDB" id="G3NGG1"/>
<dbReference type="Bgee" id="ENSGACG00000003366">
    <property type="expression patterns" value="Expressed in pharyngeal gill and 4 other cell types or tissues"/>
</dbReference>
<dbReference type="GeneTree" id="ENSGT00940000166440"/>
<feature type="compositionally biased region" description="Pro residues" evidence="2">
    <location>
        <begin position="317"/>
        <end position="326"/>
    </location>
</feature>
<evidence type="ECO:0000313" key="4">
    <source>
        <dbReference type="Ensembl" id="ENSGACP00000004417.2"/>
    </source>
</evidence>
<dbReference type="RefSeq" id="XP_040052474.1">
    <property type="nucleotide sequence ID" value="XM_040196540.1"/>
</dbReference>
<proteinExistence type="inferred from homology"/>
<feature type="compositionally biased region" description="Low complexity" evidence="2">
    <location>
        <begin position="389"/>
        <end position="401"/>
    </location>
</feature>
<dbReference type="GO" id="GO:0007399">
    <property type="term" value="P:nervous system development"/>
    <property type="evidence" value="ECO:0007669"/>
    <property type="project" value="UniProtKB-ARBA"/>
</dbReference>
<feature type="region of interest" description="Disordered" evidence="2">
    <location>
        <begin position="382"/>
        <end position="442"/>
    </location>
</feature>
<evidence type="ECO:0000259" key="3">
    <source>
        <dbReference type="SMART" id="SM01017"/>
    </source>
</evidence>
<dbReference type="GO" id="GO:0005737">
    <property type="term" value="C:cytoplasm"/>
    <property type="evidence" value="ECO:0007669"/>
    <property type="project" value="TreeGrafter"/>
</dbReference>
<reference evidence="4" key="2">
    <citation type="submission" date="2025-08" db="UniProtKB">
        <authorList>
            <consortium name="Ensembl"/>
        </authorList>
    </citation>
    <scope>IDENTIFICATION</scope>
</reference>
<dbReference type="CTD" id="100006005"/>
<protein>
    <submittedName>
        <fullName evidence="4">Arrestin domain containing 1a</fullName>
    </submittedName>
</protein>
<dbReference type="SMART" id="SM01017">
    <property type="entry name" value="Arrestin_C"/>
    <property type="match status" value="1"/>
</dbReference>
<dbReference type="PANTHER" id="PTHR11188:SF176">
    <property type="entry name" value="ARRESTIN DOMAIN-CONTAINING PROTEIN 1"/>
    <property type="match status" value="1"/>
</dbReference>
<dbReference type="Pfam" id="PF02752">
    <property type="entry name" value="Arrestin_C"/>
    <property type="match status" value="1"/>
</dbReference>
<dbReference type="GO" id="GO:0031625">
    <property type="term" value="F:ubiquitin protein ligase binding"/>
    <property type="evidence" value="ECO:0007669"/>
    <property type="project" value="TreeGrafter"/>
</dbReference>
<dbReference type="GeneID" id="120831232"/>
<feature type="region of interest" description="Disordered" evidence="2">
    <location>
        <begin position="290"/>
        <end position="357"/>
    </location>
</feature>
<evidence type="ECO:0000256" key="1">
    <source>
        <dbReference type="ARBA" id="ARBA00005298"/>
    </source>
</evidence>
<dbReference type="InterPro" id="IPR014756">
    <property type="entry name" value="Ig_E-set"/>
</dbReference>
<reference evidence="4" key="3">
    <citation type="submission" date="2025-09" db="UniProtKB">
        <authorList>
            <consortium name="Ensembl"/>
        </authorList>
    </citation>
    <scope>IDENTIFICATION</scope>
</reference>